<dbReference type="PANTHER" id="PTHR11647">
    <property type="entry name" value="HYDRANTOINASE/DIHYDROPYRIMIDINASE FAMILY MEMBER"/>
    <property type="match status" value="1"/>
</dbReference>
<dbReference type="Proteomes" id="UP000234328">
    <property type="component" value="Unassembled WGS sequence"/>
</dbReference>
<proteinExistence type="predicted"/>
<evidence type="ECO:0000313" key="3">
    <source>
        <dbReference type="Proteomes" id="UP000234328"/>
    </source>
</evidence>
<name>A0A2N4ULC1_9BURK</name>
<keyword evidence="3" id="KW-1185">Reference proteome</keyword>
<dbReference type="GO" id="GO:0016811">
    <property type="term" value="F:hydrolase activity, acting on carbon-nitrogen (but not peptide) bonds, in linear amides"/>
    <property type="evidence" value="ECO:0007669"/>
    <property type="project" value="InterPro"/>
</dbReference>
<accession>A0A2N4ULC1</accession>
<dbReference type="InterPro" id="IPR050378">
    <property type="entry name" value="Metallo-dep_Hydrolases_sf"/>
</dbReference>
<evidence type="ECO:0000259" key="1">
    <source>
        <dbReference type="Pfam" id="PF07969"/>
    </source>
</evidence>
<dbReference type="PANTHER" id="PTHR11647:SF1">
    <property type="entry name" value="COLLAPSIN RESPONSE MEDIATOR PROTEIN"/>
    <property type="match status" value="1"/>
</dbReference>
<dbReference type="OrthoDB" id="9766983at2"/>
<dbReference type="Gene3D" id="3.20.20.140">
    <property type="entry name" value="Metal-dependent hydrolases"/>
    <property type="match status" value="1"/>
</dbReference>
<dbReference type="SUPFAM" id="SSF51338">
    <property type="entry name" value="Composite domain of metallo-dependent hydrolases"/>
    <property type="match status" value="2"/>
</dbReference>
<dbReference type="AlphaFoldDB" id="A0A2N4ULC1"/>
<dbReference type="SUPFAM" id="SSF51556">
    <property type="entry name" value="Metallo-dependent hydrolases"/>
    <property type="match status" value="1"/>
</dbReference>
<comment type="caution">
    <text evidence="2">The sequence shown here is derived from an EMBL/GenBank/DDBJ whole genome shotgun (WGS) entry which is preliminary data.</text>
</comment>
<dbReference type="Gene3D" id="3.30.1490.130">
    <property type="entry name" value="D-aminoacylase. Domain 3"/>
    <property type="match status" value="1"/>
</dbReference>
<dbReference type="InterPro" id="IPR013108">
    <property type="entry name" value="Amidohydro_3"/>
</dbReference>
<dbReference type="Gene3D" id="2.30.40.10">
    <property type="entry name" value="Urease, subunit C, domain 1"/>
    <property type="match status" value="1"/>
</dbReference>
<dbReference type="InterPro" id="IPR011059">
    <property type="entry name" value="Metal-dep_hydrolase_composite"/>
</dbReference>
<dbReference type="Pfam" id="PF07969">
    <property type="entry name" value="Amidohydro_3"/>
    <property type="match status" value="2"/>
</dbReference>
<evidence type="ECO:0000313" key="2">
    <source>
        <dbReference type="EMBL" id="PLC55822.1"/>
    </source>
</evidence>
<gene>
    <name evidence="2" type="ORF">CR155_01890</name>
</gene>
<dbReference type="InterPro" id="IPR032466">
    <property type="entry name" value="Metal_Hydrolase"/>
</dbReference>
<dbReference type="CDD" id="cd01297">
    <property type="entry name" value="D-aminoacylase"/>
    <property type="match status" value="1"/>
</dbReference>
<organism evidence="2 3">
    <name type="scientific">Pollutimonas nitritireducens</name>
    <dbReference type="NCBI Taxonomy" id="2045209"/>
    <lineage>
        <taxon>Bacteria</taxon>
        <taxon>Pseudomonadati</taxon>
        <taxon>Pseudomonadota</taxon>
        <taxon>Betaproteobacteria</taxon>
        <taxon>Burkholderiales</taxon>
        <taxon>Alcaligenaceae</taxon>
        <taxon>Pollutimonas</taxon>
    </lineage>
</organism>
<feature type="domain" description="Amidohydrolase 3" evidence="1">
    <location>
        <begin position="330"/>
        <end position="459"/>
    </location>
</feature>
<sequence>MPTDFIISGATLVDGTGAPRFRADVCVSGGLIQEIGQFDKGDGVLVNKADGLVLTPGFIDSHTHDDGYLLAHPDMKPKVSQGVTTVVTGNCGISLAPLPPGGAVPQPLDLLGPPELFRFRTFAAWIAQLRETPAAVNVIPLVGHTTLRVASMADTERAATPSEIEAMRHLLAEALDAGAFGMSTGTFYPPASHAPTSEIIQVGAAMKQRGGLYATHLRDEADHIVPAMEEALEIGRALDSMVVFSHHKLAGSKNHGRSKETLKLIEDAGKHQAVCVDCHPYPATSTMLRLDRVMISKRTMVTWSKGYPEAAGRDFAEIMQELGLDEQGTMDRLMPAGAIYFLMHEDDVARIMAHPMTMVGSDGLPFDSHPHPRQWGTFTRVLRAMVREQQLMTLEQAIHKMTGLAASNYGLEKRGLLRPGYFADLVLMNEALVTDRATFEAPIQTSQGIHGVWVNGEEVWTGADVCGNRPGRVLSRLSLDRH</sequence>
<protein>
    <submittedName>
        <fullName evidence="2">D-aminoacylase</fullName>
    </submittedName>
</protein>
<dbReference type="InterPro" id="IPR023100">
    <property type="entry name" value="D-aminoacylase_insert_dom_sf"/>
</dbReference>
<reference evidence="2 3" key="1">
    <citation type="submission" date="2017-10" db="EMBL/GenBank/DDBJ databases">
        <title>Two draft genome sequences of Pusillimonas sp. strains isolated from a nitrate- and radionuclide-contaminated groundwater in Russia.</title>
        <authorList>
            <person name="Grouzdev D.S."/>
            <person name="Tourova T.P."/>
            <person name="Goeva M.A."/>
            <person name="Babich T.L."/>
            <person name="Sokolova D.S."/>
            <person name="Abdullin R."/>
            <person name="Poltaraus A.B."/>
            <person name="Toshchakov S.V."/>
            <person name="Nazina T.N."/>
        </authorList>
    </citation>
    <scope>NUCLEOTIDE SEQUENCE [LARGE SCALE GENOMIC DNA]</scope>
    <source>
        <strain evidence="2 3">JR1/69-2-13</strain>
    </source>
</reference>
<feature type="domain" description="Amidohydrolase 3" evidence="1">
    <location>
        <begin position="49"/>
        <end position="209"/>
    </location>
</feature>
<dbReference type="EMBL" id="PDNV01000001">
    <property type="protein sequence ID" value="PLC55822.1"/>
    <property type="molecule type" value="Genomic_DNA"/>
</dbReference>
<dbReference type="RefSeq" id="WP_102068294.1">
    <property type="nucleotide sequence ID" value="NZ_PDNV01000001.1"/>
</dbReference>